<proteinExistence type="predicted"/>
<feature type="region of interest" description="Disordered" evidence="2">
    <location>
        <begin position="88"/>
        <end position="119"/>
    </location>
</feature>
<evidence type="ECO:0000313" key="3">
    <source>
        <dbReference type="EMBL" id="EPS96636.1"/>
    </source>
</evidence>
<dbReference type="OrthoDB" id="674948at2759"/>
<keyword evidence="1" id="KW-0175">Coiled coil</keyword>
<keyword evidence="4" id="KW-1185">Reference proteome</keyword>
<feature type="region of interest" description="Disordered" evidence="2">
    <location>
        <begin position="277"/>
        <end position="309"/>
    </location>
</feature>
<feature type="coiled-coil region" evidence="1">
    <location>
        <begin position="250"/>
        <end position="277"/>
    </location>
</feature>
<name>S8DTT4_FOMSC</name>
<feature type="compositionally biased region" description="Low complexity" evidence="2">
    <location>
        <begin position="457"/>
        <end position="474"/>
    </location>
</feature>
<evidence type="ECO:0000313" key="4">
    <source>
        <dbReference type="Proteomes" id="UP000015241"/>
    </source>
</evidence>
<feature type="compositionally biased region" description="Polar residues" evidence="2">
    <location>
        <begin position="134"/>
        <end position="154"/>
    </location>
</feature>
<dbReference type="Proteomes" id="UP000015241">
    <property type="component" value="Unassembled WGS sequence"/>
</dbReference>
<dbReference type="eggNOG" id="ENOG502SCSE">
    <property type="taxonomic scope" value="Eukaryota"/>
</dbReference>
<dbReference type="InterPro" id="IPR046347">
    <property type="entry name" value="bZIP_sf"/>
</dbReference>
<feature type="compositionally biased region" description="Low complexity" evidence="2">
    <location>
        <begin position="289"/>
        <end position="302"/>
    </location>
</feature>
<dbReference type="Gene3D" id="1.20.5.170">
    <property type="match status" value="1"/>
</dbReference>
<dbReference type="SUPFAM" id="SSF57959">
    <property type="entry name" value="Leucine zipper domain"/>
    <property type="match status" value="1"/>
</dbReference>
<dbReference type="EMBL" id="KE504186">
    <property type="protein sequence ID" value="EPS96636.1"/>
    <property type="molecule type" value="Genomic_DNA"/>
</dbReference>
<reference evidence="3 4" key="1">
    <citation type="journal article" date="2012" name="Science">
        <title>The Paleozoic origin of enzymatic lignin decomposition reconstructed from 31 fungal genomes.</title>
        <authorList>
            <person name="Floudas D."/>
            <person name="Binder M."/>
            <person name="Riley R."/>
            <person name="Barry K."/>
            <person name="Blanchette R.A."/>
            <person name="Henrissat B."/>
            <person name="Martinez A.T."/>
            <person name="Otillar R."/>
            <person name="Spatafora J.W."/>
            <person name="Yadav J.S."/>
            <person name="Aerts A."/>
            <person name="Benoit I."/>
            <person name="Boyd A."/>
            <person name="Carlson A."/>
            <person name="Copeland A."/>
            <person name="Coutinho P.M."/>
            <person name="de Vries R.P."/>
            <person name="Ferreira P."/>
            <person name="Findley K."/>
            <person name="Foster B."/>
            <person name="Gaskell J."/>
            <person name="Glotzer D."/>
            <person name="Gorecki P."/>
            <person name="Heitman J."/>
            <person name="Hesse C."/>
            <person name="Hori C."/>
            <person name="Igarashi K."/>
            <person name="Jurgens J.A."/>
            <person name="Kallen N."/>
            <person name="Kersten P."/>
            <person name="Kohler A."/>
            <person name="Kuees U."/>
            <person name="Kumar T.K.A."/>
            <person name="Kuo A."/>
            <person name="LaButti K."/>
            <person name="Larrondo L.F."/>
            <person name="Lindquist E."/>
            <person name="Ling A."/>
            <person name="Lombard V."/>
            <person name="Lucas S."/>
            <person name="Lundell T."/>
            <person name="Martin R."/>
            <person name="McLaughlin D.J."/>
            <person name="Morgenstern I."/>
            <person name="Morin E."/>
            <person name="Murat C."/>
            <person name="Nagy L.G."/>
            <person name="Nolan M."/>
            <person name="Ohm R.A."/>
            <person name="Patyshakuliyeva A."/>
            <person name="Rokas A."/>
            <person name="Ruiz-Duenas F.J."/>
            <person name="Sabat G."/>
            <person name="Salamov A."/>
            <person name="Samejima M."/>
            <person name="Schmutz J."/>
            <person name="Slot J.C."/>
            <person name="St John F."/>
            <person name="Stenlid J."/>
            <person name="Sun H."/>
            <person name="Sun S."/>
            <person name="Syed K."/>
            <person name="Tsang A."/>
            <person name="Wiebenga A."/>
            <person name="Young D."/>
            <person name="Pisabarro A."/>
            <person name="Eastwood D.C."/>
            <person name="Martin F."/>
            <person name="Cullen D."/>
            <person name="Grigoriev I.V."/>
            <person name="Hibbett D.S."/>
        </authorList>
    </citation>
    <scope>NUCLEOTIDE SEQUENCE</scope>
    <source>
        <strain evidence="4">FP-58527</strain>
    </source>
</reference>
<dbReference type="AlphaFoldDB" id="S8DTT4"/>
<protein>
    <recommendedName>
        <fullName evidence="5">BZIP domain-containing protein</fullName>
    </recommendedName>
</protein>
<organism evidence="3 4">
    <name type="scientific">Fomitopsis schrenkii</name>
    <name type="common">Brown rot fungus</name>
    <dbReference type="NCBI Taxonomy" id="2126942"/>
    <lineage>
        <taxon>Eukaryota</taxon>
        <taxon>Fungi</taxon>
        <taxon>Dikarya</taxon>
        <taxon>Basidiomycota</taxon>
        <taxon>Agaricomycotina</taxon>
        <taxon>Agaricomycetes</taxon>
        <taxon>Polyporales</taxon>
        <taxon>Fomitopsis</taxon>
    </lineage>
</organism>
<dbReference type="HOGENOM" id="CLU_016968_0_0_1"/>
<feature type="compositionally biased region" description="Basic and acidic residues" evidence="2">
    <location>
        <begin position="107"/>
        <end position="117"/>
    </location>
</feature>
<evidence type="ECO:0000256" key="1">
    <source>
        <dbReference type="SAM" id="Coils"/>
    </source>
</evidence>
<dbReference type="InParanoid" id="S8DTT4"/>
<evidence type="ECO:0000256" key="2">
    <source>
        <dbReference type="SAM" id="MobiDB-lite"/>
    </source>
</evidence>
<evidence type="ECO:0008006" key="5">
    <source>
        <dbReference type="Google" id="ProtNLM"/>
    </source>
</evidence>
<accession>S8DTT4</accession>
<sequence>MSRLAAPTAFAADALSSPLIEAPAIPWDAHLQPTGMLYSPAARAAHAQALAGLYAFAPSPSNSSRVPSPATSTEQTLCLPTHQVFDIPPGGYPIEQSPSPSPSPSPERQEEESRERLSISINPGLASIVPAKRASSTTPCASSSKKPRAATSTKDFVPPDVSGLSKREARLVKNRAAAFLSRQRKREEFENMEILAVRLLLFHQVVFQHHATLGCVVKICTCSARRVAELEQENARLLALNRHAQPLSQDDELVSEVEQLRKQLAEMQERERALAIELSRKQRSPSPAPSSTSSLKSEPSEPQLSALRSTRMDRSGASFGLMVLLCALPTLLSLPSHSHSQSALPSAFTMPLSHAASALPSSALDMQSFFPANSDFNWLDAMGANSGMDFDFNMDSARDDKTLASVAAKAAALSSNKLEFVNDDGESQLPLGDLGALDISFDALPSENGKIRVRIHPPSTSPALSAADSPASSQSDEDHAMSISEPSNAPSPASLEAEALGPFLGTGANLDFNSLMGLSREDELSGLDLDWDSVSGGFSRAGSPGASGSGRRRVRIALRSMPGKGREGGEWEVEVC</sequence>
<gene>
    <name evidence="3" type="ORF">FOMPIDRAFT_150700</name>
</gene>
<dbReference type="CDD" id="cd14812">
    <property type="entry name" value="bZIP_u3"/>
    <property type="match status" value="1"/>
</dbReference>
<dbReference type="GO" id="GO:0003700">
    <property type="term" value="F:DNA-binding transcription factor activity"/>
    <property type="evidence" value="ECO:0007669"/>
    <property type="project" value="InterPro"/>
</dbReference>
<dbReference type="STRING" id="743788.S8DTT4"/>
<feature type="region of interest" description="Disordered" evidence="2">
    <location>
        <begin position="131"/>
        <end position="161"/>
    </location>
</feature>
<feature type="region of interest" description="Disordered" evidence="2">
    <location>
        <begin position="452"/>
        <end position="495"/>
    </location>
</feature>